<dbReference type="SUPFAM" id="SSF81383">
    <property type="entry name" value="F-box domain"/>
    <property type="match status" value="1"/>
</dbReference>
<dbReference type="Pfam" id="PF08268">
    <property type="entry name" value="FBA_3"/>
    <property type="match status" value="1"/>
</dbReference>
<dbReference type="OrthoDB" id="610337at2759"/>
<gene>
    <name evidence="2" type="ORF">BVC80_7245g6</name>
</gene>
<evidence type="ECO:0000313" key="2">
    <source>
        <dbReference type="EMBL" id="OVA16360.1"/>
    </source>
</evidence>
<proteinExistence type="predicted"/>
<dbReference type="PANTHER" id="PTHR31672">
    <property type="entry name" value="BNACNNG10540D PROTEIN"/>
    <property type="match status" value="1"/>
</dbReference>
<dbReference type="Gene3D" id="1.20.1280.50">
    <property type="match status" value="1"/>
</dbReference>
<sequence length="443" mass="50918">MEKEESQGWFNPSMKKKRSNRSKAASYIGVGMENLLPPEVTIDILSRLPAESVLQCKFVCKAWRSLLQDPSFPHMHLLSRLDDDHNAASASAFGRLGFIFLSWLPNSKGNKLLDKKKGYKLHYAEYDENPKQSHRTLFVRMNLHPPVNTHHIVGSCNGLICIAVNPYGGFDCDPIYICNPITRECLNLPKFNERYLRGYIMSGFGYHCSTNEYKVVRIYYLSGEPFGRVQVYTLGGGSGWRHKENISFSLLLHHDSPAVLANGALHWLDDEGKIVAFDLADEEFRLLPSPPCLLLYNEHKYWFQLRVLGGRLCVVHQNQGKSSDIWSLKKKKKNGNCDIKEPEYQFWSWSKEFSIKLKGMFVRENEPFSQLFALTKNCEVLFYNHTILSRYDLKTATLEKLLNMDKCFFLYFFEAIPHMNSFVSLKALGEEDTQIIGPAEGEE</sequence>
<keyword evidence="3" id="KW-1185">Reference proteome</keyword>
<dbReference type="Pfam" id="PF12937">
    <property type="entry name" value="F-box-like"/>
    <property type="match status" value="1"/>
</dbReference>
<reference evidence="2 3" key="1">
    <citation type="journal article" date="2017" name="Mol. Plant">
        <title>The Genome of Medicinal Plant Macleaya cordata Provides New Insights into Benzylisoquinoline Alkaloids Metabolism.</title>
        <authorList>
            <person name="Liu X."/>
            <person name="Liu Y."/>
            <person name="Huang P."/>
            <person name="Ma Y."/>
            <person name="Qing Z."/>
            <person name="Tang Q."/>
            <person name="Cao H."/>
            <person name="Cheng P."/>
            <person name="Zheng Y."/>
            <person name="Yuan Z."/>
            <person name="Zhou Y."/>
            <person name="Liu J."/>
            <person name="Tang Z."/>
            <person name="Zhuo Y."/>
            <person name="Zhang Y."/>
            <person name="Yu L."/>
            <person name="Huang J."/>
            <person name="Yang P."/>
            <person name="Peng Q."/>
            <person name="Zhang J."/>
            <person name="Jiang W."/>
            <person name="Zhang Z."/>
            <person name="Lin K."/>
            <person name="Ro D.K."/>
            <person name="Chen X."/>
            <person name="Xiong X."/>
            <person name="Shang Y."/>
            <person name="Huang S."/>
            <person name="Zeng J."/>
        </authorList>
    </citation>
    <scope>NUCLEOTIDE SEQUENCE [LARGE SCALE GENOMIC DNA]</scope>
    <source>
        <strain evidence="3">cv. BLH2017</strain>
        <tissue evidence="2">Root</tissue>
    </source>
</reference>
<dbReference type="PANTHER" id="PTHR31672:SF13">
    <property type="entry name" value="F-BOX PROTEIN CPR30-LIKE"/>
    <property type="match status" value="1"/>
</dbReference>
<feature type="domain" description="F-box" evidence="1">
    <location>
        <begin position="36"/>
        <end position="81"/>
    </location>
</feature>
<dbReference type="Proteomes" id="UP000195402">
    <property type="component" value="Unassembled WGS sequence"/>
</dbReference>
<dbReference type="STRING" id="56857.A0A200R121"/>
<dbReference type="SMART" id="SM00256">
    <property type="entry name" value="FBOX"/>
    <property type="match status" value="1"/>
</dbReference>
<dbReference type="InParanoid" id="A0A200R121"/>
<evidence type="ECO:0000313" key="3">
    <source>
        <dbReference type="Proteomes" id="UP000195402"/>
    </source>
</evidence>
<dbReference type="InterPro" id="IPR036047">
    <property type="entry name" value="F-box-like_dom_sf"/>
</dbReference>
<accession>A0A200R121</accession>
<dbReference type="InterPro" id="IPR050796">
    <property type="entry name" value="SCF_F-box_component"/>
</dbReference>
<comment type="caution">
    <text evidence="2">The sequence shown here is derived from an EMBL/GenBank/DDBJ whole genome shotgun (WGS) entry which is preliminary data.</text>
</comment>
<dbReference type="AlphaFoldDB" id="A0A200R121"/>
<dbReference type="OMA" id="IHICNPL"/>
<name>A0A200R121_MACCD</name>
<dbReference type="InterPro" id="IPR017451">
    <property type="entry name" value="F-box-assoc_interact_dom"/>
</dbReference>
<dbReference type="PROSITE" id="PS50181">
    <property type="entry name" value="FBOX"/>
    <property type="match status" value="1"/>
</dbReference>
<dbReference type="InterPro" id="IPR013187">
    <property type="entry name" value="F-box-assoc_dom_typ3"/>
</dbReference>
<dbReference type="NCBIfam" id="TIGR01640">
    <property type="entry name" value="F_box_assoc_1"/>
    <property type="match status" value="1"/>
</dbReference>
<dbReference type="CDD" id="cd22157">
    <property type="entry name" value="F-box_AtFBW1-like"/>
    <property type="match status" value="1"/>
</dbReference>
<dbReference type="EMBL" id="MVGT01000564">
    <property type="protein sequence ID" value="OVA16360.1"/>
    <property type="molecule type" value="Genomic_DNA"/>
</dbReference>
<dbReference type="InterPro" id="IPR001810">
    <property type="entry name" value="F-box_dom"/>
</dbReference>
<protein>
    <submittedName>
        <fullName evidence="2">F-box domain</fullName>
    </submittedName>
</protein>
<evidence type="ECO:0000259" key="1">
    <source>
        <dbReference type="PROSITE" id="PS50181"/>
    </source>
</evidence>
<organism evidence="2 3">
    <name type="scientific">Macleaya cordata</name>
    <name type="common">Five-seeded plume-poppy</name>
    <name type="synonym">Bocconia cordata</name>
    <dbReference type="NCBI Taxonomy" id="56857"/>
    <lineage>
        <taxon>Eukaryota</taxon>
        <taxon>Viridiplantae</taxon>
        <taxon>Streptophyta</taxon>
        <taxon>Embryophyta</taxon>
        <taxon>Tracheophyta</taxon>
        <taxon>Spermatophyta</taxon>
        <taxon>Magnoliopsida</taxon>
        <taxon>Ranunculales</taxon>
        <taxon>Papaveraceae</taxon>
        <taxon>Papaveroideae</taxon>
        <taxon>Macleaya</taxon>
    </lineage>
</organism>